<dbReference type="AlphaFoldDB" id="A0A0D7A457"/>
<dbReference type="Pfam" id="PF20152">
    <property type="entry name" value="DUF6534"/>
    <property type="match status" value="1"/>
</dbReference>
<feature type="transmembrane region" description="Helical" evidence="1">
    <location>
        <begin position="195"/>
        <end position="220"/>
    </location>
</feature>
<reference evidence="3 4" key="1">
    <citation type="journal article" date="2015" name="Fungal Genet. Biol.">
        <title>Evolution of novel wood decay mechanisms in Agaricales revealed by the genome sequences of Fistulina hepatica and Cylindrobasidium torrendii.</title>
        <authorList>
            <person name="Floudas D."/>
            <person name="Held B.W."/>
            <person name="Riley R."/>
            <person name="Nagy L.G."/>
            <person name="Koehler G."/>
            <person name="Ransdell A.S."/>
            <person name="Younus H."/>
            <person name="Chow J."/>
            <person name="Chiniquy J."/>
            <person name="Lipzen A."/>
            <person name="Tritt A."/>
            <person name="Sun H."/>
            <person name="Haridas S."/>
            <person name="LaButti K."/>
            <person name="Ohm R.A."/>
            <person name="Kues U."/>
            <person name="Blanchette R.A."/>
            <person name="Grigoriev I.V."/>
            <person name="Minto R.E."/>
            <person name="Hibbett D.S."/>
        </authorList>
    </citation>
    <scope>NUCLEOTIDE SEQUENCE [LARGE SCALE GENOMIC DNA]</scope>
    <source>
        <strain evidence="3 4">ATCC 64428</strain>
    </source>
</reference>
<feature type="transmembrane region" description="Helical" evidence="1">
    <location>
        <begin position="43"/>
        <end position="67"/>
    </location>
</feature>
<feature type="transmembrane region" description="Helical" evidence="1">
    <location>
        <begin position="87"/>
        <end position="105"/>
    </location>
</feature>
<gene>
    <name evidence="3" type="ORF">FISHEDRAFT_7655</name>
</gene>
<keyword evidence="4" id="KW-1185">Reference proteome</keyword>
<dbReference type="InterPro" id="IPR045339">
    <property type="entry name" value="DUF6534"/>
</dbReference>
<name>A0A0D7A457_9AGAR</name>
<protein>
    <recommendedName>
        <fullName evidence="2">DUF6534 domain-containing protein</fullName>
    </recommendedName>
</protein>
<dbReference type="PANTHER" id="PTHR40465:SF1">
    <property type="entry name" value="DUF6534 DOMAIN-CONTAINING PROTEIN"/>
    <property type="match status" value="1"/>
</dbReference>
<sequence>IRHGPMFIGTVLNVLLYGISITQTYLYWTHCRKKFANFHQHQVLFLFLADTVQTVFTIIYMYLSLIVHFGDVSYLGTANWIFNTDPAMGGIIGGVAQLFYAWRVYTLTRFLPMTVAICLLSGANLLMGIATAIACGIVPQFNQFQTFRVVVIIWLASSAMADALITFSMVFYLRQHKTGFARTDTNIDRIIRRKLARFLTLSKGMITAIWALTDLLVYLFDSTGLHLLFNFPLSKLYSNSLLSSLNSRGGWKWGENDTSE</sequence>
<feature type="non-terminal residue" evidence="3">
    <location>
        <position position="1"/>
    </location>
</feature>
<feature type="non-terminal residue" evidence="3">
    <location>
        <position position="260"/>
    </location>
</feature>
<evidence type="ECO:0000313" key="4">
    <source>
        <dbReference type="Proteomes" id="UP000054144"/>
    </source>
</evidence>
<feature type="domain" description="DUF6534" evidence="2">
    <location>
        <begin position="158"/>
        <end position="248"/>
    </location>
</feature>
<evidence type="ECO:0000313" key="3">
    <source>
        <dbReference type="EMBL" id="KIY45593.1"/>
    </source>
</evidence>
<dbReference type="EMBL" id="KN882047">
    <property type="protein sequence ID" value="KIY45593.1"/>
    <property type="molecule type" value="Genomic_DNA"/>
</dbReference>
<dbReference type="OrthoDB" id="3183258at2759"/>
<feature type="transmembrane region" description="Helical" evidence="1">
    <location>
        <begin position="117"/>
        <end position="139"/>
    </location>
</feature>
<evidence type="ECO:0000256" key="1">
    <source>
        <dbReference type="SAM" id="Phobius"/>
    </source>
</evidence>
<dbReference type="Proteomes" id="UP000054144">
    <property type="component" value="Unassembled WGS sequence"/>
</dbReference>
<feature type="transmembrane region" description="Helical" evidence="1">
    <location>
        <begin position="151"/>
        <end position="174"/>
    </location>
</feature>
<keyword evidence="1" id="KW-0812">Transmembrane</keyword>
<feature type="transmembrane region" description="Helical" evidence="1">
    <location>
        <begin position="6"/>
        <end position="28"/>
    </location>
</feature>
<accession>A0A0D7A457</accession>
<proteinExistence type="predicted"/>
<dbReference type="PANTHER" id="PTHR40465">
    <property type="entry name" value="CHROMOSOME 1, WHOLE GENOME SHOTGUN SEQUENCE"/>
    <property type="match status" value="1"/>
</dbReference>
<keyword evidence="1" id="KW-0472">Membrane</keyword>
<organism evidence="3 4">
    <name type="scientific">Fistulina hepatica ATCC 64428</name>
    <dbReference type="NCBI Taxonomy" id="1128425"/>
    <lineage>
        <taxon>Eukaryota</taxon>
        <taxon>Fungi</taxon>
        <taxon>Dikarya</taxon>
        <taxon>Basidiomycota</taxon>
        <taxon>Agaricomycotina</taxon>
        <taxon>Agaricomycetes</taxon>
        <taxon>Agaricomycetidae</taxon>
        <taxon>Agaricales</taxon>
        <taxon>Fistulinaceae</taxon>
        <taxon>Fistulina</taxon>
    </lineage>
</organism>
<keyword evidence="1" id="KW-1133">Transmembrane helix</keyword>
<evidence type="ECO:0000259" key="2">
    <source>
        <dbReference type="Pfam" id="PF20152"/>
    </source>
</evidence>